<keyword evidence="4" id="KW-0560">Oxidoreductase</keyword>
<proteinExistence type="inferred from homology"/>
<comment type="similarity">
    <text evidence="2">Belongs to the cytochrome P450 family.</text>
</comment>
<dbReference type="Proteomes" id="UP000566819">
    <property type="component" value="Unassembled WGS sequence"/>
</dbReference>
<evidence type="ECO:0000256" key="2">
    <source>
        <dbReference type="ARBA" id="ARBA00010617"/>
    </source>
</evidence>
<sequence length="233" mass="27159">MVQSRNLIGFSHPSLAKDFTTLCLVSKASCAEAQKVFIEENEWIIYLPFQAWGLGNLNPFPDKQHHELMMKMWGEEGEGYGFLSWRAYEREKRRHGCGEAVKYPHKDPFFGLDLLIKDMKDHTAGAYLKEIQHHCAVYGKTHEIRFLAEEGELFKISFDYIMDGFGNRVRLGPLKFLYRDPLWLESVRNVHAFVEKHIDPALQVEKESKIDGHAEKDSSNHRYILFHEMAKQT</sequence>
<name>A0A8H4VS89_9HELO</name>
<protein>
    <submittedName>
        <fullName evidence="7">Uncharacterized protein</fullName>
    </submittedName>
</protein>
<accession>A0A8H4VS89</accession>
<evidence type="ECO:0000256" key="3">
    <source>
        <dbReference type="ARBA" id="ARBA00022723"/>
    </source>
</evidence>
<evidence type="ECO:0000256" key="6">
    <source>
        <dbReference type="ARBA" id="ARBA00023033"/>
    </source>
</evidence>
<evidence type="ECO:0000256" key="4">
    <source>
        <dbReference type="ARBA" id="ARBA00023002"/>
    </source>
</evidence>
<keyword evidence="5" id="KW-0408">Iron</keyword>
<evidence type="ECO:0000256" key="1">
    <source>
        <dbReference type="ARBA" id="ARBA00001971"/>
    </source>
</evidence>
<dbReference type="PANTHER" id="PTHR24287">
    <property type="entry name" value="P450, PUTATIVE (EUROFUNG)-RELATED"/>
    <property type="match status" value="1"/>
</dbReference>
<keyword evidence="6" id="KW-0503">Monooxygenase</keyword>
<keyword evidence="3" id="KW-0479">Metal-binding</keyword>
<evidence type="ECO:0000313" key="8">
    <source>
        <dbReference type="Proteomes" id="UP000566819"/>
    </source>
</evidence>
<reference evidence="7 8" key="1">
    <citation type="submission" date="2020-03" db="EMBL/GenBank/DDBJ databases">
        <title>Draft Genome Sequence of Cudoniella acicularis.</title>
        <authorList>
            <person name="Buettner E."/>
            <person name="Kellner H."/>
        </authorList>
    </citation>
    <scope>NUCLEOTIDE SEQUENCE [LARGE SCALE GENOMIC DNA]</scope>
    <source>
        <strain evidence="7 8">DSM 108380</strain>
    </source>
</reference>
<dbReference type="OrthoDB" id="1470350at2759"/>
<dbReference type="AlphaFoldDB" id="A0A8H4VS89"/>
<dbReference type="GO" id="GO:0004497">
    <property type="term" value="F:monooxygenase activity"/>
    <property type="evidence" value="ECO:0007669"/>
    <property type="project" value="UniProtKB-KW"/>
</dbReference>
<keyword evidence="8" id="KW-1185">Reference proteome</keyword>
<evidence type="ECO:0000313" key="7">
    <source>
        <dbReference type="EMBL" id="KAF4620202.1"/>
    </source>
</evidence>
<dbReference type="PANTHER" id="PTHR24287:SF17">
    <property type="entry name" value="P450, PUTATIVE (EUROFUNG)-RELATED"/>
    <property type="match status" value="1"/>
</dbReference>
<dbReference type="InterPro" id="IPR047146">
    <property type="entry name" value="Cyt_P450_E_CYP52_fungi"/>
</dbReference>
<gene>
    <name evidence="7" type="ORF">G7Y89_g14620</name>
</gene>
<dbReference type="GO" id="GO:0046872">
    <property type="term" value="F:metal ion binding"/>
    <property type="evidence" value="ECO:0007669"/>
    <property type="project" value="UniProtKB-KW"/>
</dbReference>
<evidence type="ECO:0000256" key="5">
    <source>
        <dbReference type="ARBA" id="ARBA00023004"/>
    </source>
</evidence>
<comment type="caution">
    <text evidence="7">The sequence shown here is derived from an EMBL/GenBank/DDBJ whole genome shotgun (WGS) entry which is preliminary data.</text>
</comment>
<dbReference type="EMBL" id="JAAMPI010001981">
    <property type="protein sequence ID" value="KAF4620202.1"/>
    <property type="molecule type" value="Genomic_DNA"/>
</dbReference>
<organism evidence="7 8">
    <name type="scientific">Cudoniella acicularis</name>
    <dbReference type="NCBI Taxonomy" id="354080"/>
    <lineage>
        <taxon>Eukaryota</taxon>
        <taxon>Fungi</taxon>
        <taxon>Dikarya</taxon>
        <taxon>Ascomycota</taxon>
        <taxon>Pezizomycotina</taxon>
        <taxon>Leotiomycetes</taxon>
        <taxon>Helotiales</taxon>
        <taxon>Tricladiaceae</taxon>
        <taxon>Cudoniella</taxon>
    </lineage>
</organism>
<comment type="cofactor">
    <cofactor evidence="1">
        <name>heme</name>
        <dbReference type="ChEBI" id="CHEBI:30413"/>
    </cofactor>
</comment>